<dbReference type="PANTHER" id="PTHR42648:SF26">
    <property type="entry name" value="INTEGRASE CATALYTIC DOMAIN-CONTAINING PROTEIN"/>
    <property type="match status" value="1"/>
</dbReference>
<dbReference type="InterPro" id="IPR001584">
    <property type="entry name" value="Integrase_cat-core"/>
</dbReference>
<evidence type="ECO:0000259" key="5">
    <source>
        <dbReference type="PROSITE" id="PS50994"/>
    </source>
</evidence>
<evidence type="ECO:0000313" key="6">
    <source>
        <dbReference type="Proteomes" id="UP000694864"/>
    </source>
</evidence>
<dbReference type="RefSeq" id="XP_010445567.1">
    <property type="nucleotide sequence ID" value="XM_010447265.1"/>
</dbReference>
<dbReference type="Proteomes" id="UP000694864">
    <property type="component" value="Chromosome 11"/>
</dbReference>
<evidence type="ECO:0000256" key="3">
    <source>
        <dbReference type="SAM" id="MobiDB-lite"/>
    </source>
</evidence>
<reference evidence="6" key="1">
    <citation type="journal article" date="2014" name="Nat. Commun.">
        <title>The emerging biofuel crop Camelina sativa retains a highly undifferentiated hexaploid genome structure.</title>
        <authorList>
            <person name="Kagale S."/>
            <person name="Koh C."/>
            <person name="Nixon J."/>
            <person name="Bollina V."/>
            <person name="Clarke W.E."/>
            <person name="Tuteja R."/>
            <person name="Spillane C."/>
            <person name="Robinson S.J."/>
            <person name="Links M.G."/>
            <person name="Clarke C."/>
            <person name="Higgins E.E."/>
            <person name="Huebert T."/>
            <person name="Sharpe A.G."/>
            <person name="Parkin I.A."/>
        </authorList>
    </citation>
    <scope>NUCLEOTIDE SEQUENCE [LARGE SCALE GENOMIC DNA]</scope>
    <source>
        <strain evidence="6">cv. DH55</strain>
    </source>
</reference>
<reference evidence="7" key="2">
    <citation type="submission" date="2025-08" db="UniProtKB">
        <authorList>
            <consortium name="RefSeq"/>
        </authorList>
    </citation>
    <scope>IDENTIFICATION</scope>
    <source>
        <tissue evidence="7">Leaf</tissue>
    </source>
</reference>
<keyword evidence="2" id="KW-0378">Hydrolase</keyword>
<dbReference type="InterPro" id="IPR039537">
    <property type="entry name" value="Retrotran_Ty1/copia-like"/>
</dbReference>
<feature type="compositionally biased region" description="Low complexity" evidence="3">
    <location>
        <begin position="547"/>
        <end position="566"/>
    </location>
</feature>
<dbReference type="Gene3D" id="3.30.420.10">
    <property type="entry name" value="Ribonuclease H-like superfamily/Ribonuclease H"/>
    <property type="match status" value="1"/>
</dbReference>
<dbReference type="InterPro" id="IPR057670">
    <property type="entry name" value="SH3_retrovirus"/>
</dbReference>
<dbReference type="InterPro" id="IPR012337">
    <property type="entry name" value="RNaseH-like_sf"/>
</dbReference>
<name>A0ABM0USJ5_CAMSA</name>
<accession>A0ABM0USJ5</accession>
<dbReference type="InterPro" id="IPR013103">
    <property type="entry name" value="RVT_2"/>
</dbReference>
<keyword evidence="1" id="KW-0479">Metal-binding</keyword>
<keyword evidence="4" id="KW-0812">Transmembrane</keyword>
<protein>
    <submittedName>
        <fullName evidence="7">Uncharacterized protein LOC104728255</fullName>
    </submittedName>
</protein>
<dbReference type="SUPFAM" id="SSF56672">
    <property type="entry name" value="DNA/RNA polymerases"/>
    <property type="match status" value="1"/>
</dbReference>
<sequence length="862" mass="96826">MSTSVQPLVSRATTAAEAWETLAAITEVHERLRNREVTLQTAITTTPFPVSANVAQYHRRSDYNNNNNYTYRNHNRSSRSNSNNNNWLYLGKCQICHTQRHSARRCPQLHSIQASAPPRYNTSFTPWQPRANMVATTSPPAISDSGATHHITSDLNNLAIHQPYNGGDDLTIAYGSTMPITHTGEGSLYGVPLLQGRTANELYQWPMTSPNVVAMMSAAGPRPSLLSWHYCLGHPTSTILHAITSPILSHQNYKYYLIVVDHFTRYTWFYPLKRKSDVKKKIIAYKALVENRFQTRLGTLFTDNGGEFIALRRFLSTYGVSHLTSPPYTPEHNGVSERKHHHIVETGLMLMSTASVPKRYWPYAFATAVFLFNRMPTPVLSMQSPFQKLCQTSPNYAKRRVFGCLCFPWLRPYAHHKLDDRSQRCVFLGYSMMQSAYYFLHVPTGRVYTSRHVQFIEDVFPFRDLPKLPATTDSVSPAPVPHSPVLVQLPLVAPSPAPPPLAQQQQTQTHHPTTNPAQPTNNVVSPSSPTASPPPSLGPLDSNLCHSTSKSSQVLSSKSSSSSSPSPTEPTAPQENEMRPTSQPLPKFNEPTTPPQNELRPTTQPRPQTNIVPHRARPIQPQNQTTTIEPPQNNHNMQTRAKNRITKPNTKLSLHVVASPISLKEPTTIAQALKDPNWSPACSKEYDALTINHTWDLVPPNAHQNIVGCKWVFTTKFHANGVLDRYKSRLVAKGFHQQYGKDYAETFSLVIKSTTIRLVLDVAVKKSRPLKQLDVNNAFLQGDLTEEVYMSQPPGFVDKDRPHHVCRLRKPIYGLKQAPRAWCMALKQHLLDAGFTNSLAMHLCLFTALAPLSLMFWSMSMT</sequence>
<evidence type="ECO:0000313" key="7">
    <source>
        <dbReference type="RefSeq" id="XP_010445567.1"/>
    </source>
</evidence>
<dbReference type="InterPro" id="IPR036397">
    <property type="entry name" value="RNaseH_sf"/>
</dbReference>
<dbReference type="Pfam" id="PF07727">
    <property type="entry name" value="RVT_2"/>
    <property type="match status" value="1"/>
</dbReference>
<dbReference type="SUPFAM" id="SSF53098">
    <property type="entry name" value="Ribonuclease H-like"/>
    <property type="match status" value="1"/>
</dbReference>
<keyword evidence="4" id="KW-1133">Transmembrane helix</keyword>
<keyword evidence="4" id="KW-0472">Membrane</keyword>
<dbReference type="PANTHER" id="PTHR42648">
    <property type="entry name" value="TRANSPOSASE, PUTATIVE-RELATED"/>
    <property type="match status" value="1"/>
</dbReference>
<dbReference type="Pfam" id="PF00665">
    <property type="entry name" value="rve"/>
    <property type="match status" value="1"/>
</dbReference>
<evidence type="ECO:0000256" key="1">
    <source>
        <dbReference type="ARBA" id="ARBA00022723"/>
    </source>
</evidence>
<dbReference type="InterPro" id="IPR043502">
    <property type="entry name" value="DNA/RNA_pol_sf"/>
</dbReference>
<feature type="region of interest" description="Disordered" evidence="3">
    <location>
        <begin position="490"/>
        <end position="636"/>
    </location>
</feature>
<dbReference type="PROSITE" id="PS50994">
    <property type="entry name" value="INTEGRASE"/>
    <property type="match status" value="1"/>
</dbReference>
<feature type="compositionally biased region" description="Low complexity" evidence="3">
    <location>
        <begin position="502"/>
        <end position="530"/>
    </location>
</feature>
<keyword evidence="6" id="KW-1185">Reference proteome</keyword>
<organism evidence="6 7">
    <name type="scientific">Camelina sativa</name>
    <name type="common">False flax</name>
    <name type="synonym">Myagrum sativum</name>
    <dbReference type="NCBI Taxonomy" id="90675"/>
    <lineage>
        <taxon>Eukaryota</taxon>
        <taxon>Viridiplantae</taxon>
        <taxon>Streptophyta</taxon>
        <taxon>Embryophyta</taxon>
        <taxon>Tracheophyta</taxon>
        <taxon>Spermatophyta</taxon>
        <taxon>Magnoliopsida</taxon>
        <taxon>eudicotyledons</taxon>
        <taxon>Gunneridae</taxon>
        <taxon>Pentapetalae</taxon>
        <taxon>rosids</taxon>
        <taxon>malvids</taxon>
        <taxon>Brassicales</taxon>
        <taxon>Brassicaceae</taxon>
        <taxon>Camelineae</taxon>
        <taxon>Camelina</taxon>
    </lineage>
</organism>
<feature type="transmembrane region" description="Helical" evidence="4">
    <location>
        <begin position="839"/>
        <end position="857"/>
    </location>
</feature>
<dbReference type="GeneID" id="104728255"/>
<proteinExistence type="predicted"/>
<gene>
    <name evidence="7" type="primary">LOC104728255</name>
</gene>
<feature type="domain" description="Integrase catalytic" evidence="5">
    <location>
        <begin position="219"/>
        <end position="393"/>
    </location>
</feature>
<feature type="compositionally biased region" description="Polar residues" evidence="3">
    <location>
        <begin position="620"/>
        <end position="636"/>
    </location>
</feature>
<evidence type="ECO:0000256" key="2">
    <source>
        <dbReference type="ARBA" id="ARBA00022801"/>
    </source>
</evidence>
<feature type="compositionally biased region" description="Polar residues" evidence="3">
    <location>
        <begin position="595"/>
        <end position="611"/>
    </location>
</feature>
<feature type="compositionally biased region" description="Polar residues" evidence="3">
    <location>
        <begin position="569"/>
        <end position="584"/>
    </location>
</feature>
<dbReference type="Pfam" id="PF25597">
    <property type="entry name" value="SH3_retrovirus"/>
    <property type="match status" value="1"/>
</dbReference>
<evidence type="ECO:0000256" key="4">
    <source>
        <dbReference type="SAM" id="Phobius"/>
    </source>
</evidence>